<dbReference type="FunFam" id="3.40.1170.60:FF:000006">
    <property type="entry name" value="DNA polymerase iota"/>
    <property type="match status" value="1"/>
</dbReference>
<accession>A0A9P8L3Y5</accession>
<dbReference type="GO" id="GO:0070987">
    <property type="term" value="P:error-free translesion synthesis"/>
    <property type="evidence" value="ECO:0007669"/>
    <property type="project" value="UniProtKB-ARBA"/>
</dbReference>
<dbReference type="GO" id="GO:0003887">
    <property type="term" value="F:DNA-directed DNA polymerase activity"/>
    <property type="evidence" value="ECO:0007669"/>
    <property type="project" value="TreeGrafter"/>
</dbReference>
<dbReference type="PANTHER" id="PTHR46404:SF1">
    <property type="entry name" value="DNA POLYMERASE IOTA"/>
    <property type="match status" value="1"/>
</dbReference>
<reference evidence="3" key="1">
    <citation type="submission" date="2021-03" db="EMBL/GenBank/DDBJ databases">
        <title>Comparative genomics and phylogenomic investigation of the class Geoglossomycetes provide insights into ecological specialization and systematics.</title>
        <authorList>
            <person name="Melie T."/>
            <person name="Pirro S."/>
            <person name="Miller A.N."/>
            <person name="Quandt A."/>
        </authorList>
    </citation>
    <scope>NUCLEOTIDE SEQUENCE</scope>
    <source>
        <strain evidence="3">GBOQ0MN5Z8</strain>
    </source>
</reference>
<evidence type="ECO:0000313" key="4">
    <source>
        <dbReference type="Proteomes" id="UP000698800"/>
    </source>
</evidence>
<feature type="domain" description="UmuC" evidence="2">
    <location>
        <begin position="1"/>
        <end position="252"/>
    </location>
</feature>
<dbReference type="GO" id="GO:0003684">
    <property type="term" value="F:damaged DNA binding"/>
    <property type="evidence" value="ECO:0007669"/>
    <property type="project" value="InterPro"/>
</dbReference>
<name>A0A9P8L3Y5_9PEZI</name>
<dbReference type="InterPro" id="IPR043502">
    <property type="entry name" value="DNA/RNA_pol_sf"/>
</dbReference>
<evidence type="ECO:0000259" key="2">
    <source>
        <dbReference type="PROSITE" id="PS50173"/>
    </source>
</evidence>
<dbReference type="Gene3D" id="3.40.1170.60">
    <property type="match status" value="1"/>
</dbReference>
<feature type="compositionally biased region" description="Low complexity" evidence="1">
    <location>
        <begin position="432"/>
        <end position="444"/>
    </location>
</feature>
<sequence length="546" mass="59866">MSYDCFYASVFEHENPALKALPLVVQQKGLAVTCNYEARRRGLSKMRPIGEARKICPDVVILLGEDLTPFRDASKKLYNFLQEYTWSKRVERLGFDEVFMDVTDMIDFNVELINLNDPCNSYFHLSRTDPTTGFAYDAFHLPGHTYPPTTSELPISASASPGSSRDSPLYIRLVLASHLAKHLRHKLGAEKGYTCSVGISTSKLLAKLAGETNKPDAQTTILPPYEPSANFRESNVTGFLDALEVGRIPGIGSKLAQKLRNHVLGQQASSTTGHADGETKEKVLVHHVRCFPSIGPEVLEDVLGGPGVPQGIGGKVWRLLNGVDDTEVVLARKVPKQISIEDSYRRLDTLEEVKKELDLLAQSLIRRMHADLLENDDGDAGNDDTTPTSDGQPAEATTGVPISQTPKKRWIAHPRTLRLSTLPRHLPNADNTSSRPSGRTSRSCPTPPFLLSLTHPTSHLAAKLVSEALLPLFRKLHPKKSGWDLSIVNVAVVNMMEVAGGDGSSSGGGGEGRDIGKMFRKQEDVLRPWKVEDRDVPPSPPKTGLD</sequence>
<comment type="caution">
    <text evidence="3">The sequence shown here is derived from an EMBL/GenBank/DDBJ whole genome shotgun (WGS) entry which is preliminary data.</text>
</comment>
<organism evidence="3 4">
    <name type="scientific">Glutinoglossum americanum</name>
    <dbReference type="NCBI Taxonomy" id="1670608"/>
    <lineage>
        <taxon>Eukaryota</taxon>
        <taxon>Fungi</taxon>
        <taxon>Dikarya</taxon>
        <taxon>Ascomycota</taxon>
        <taxon>Pezizomycotina</taxon>
        <taxon>Geoglossomycetes</taxon>
        <taxon>Geoglossales</taxon>
        <taxon>Geoglossaceae</taxon>
        <taxon>Glutinoglossum</taxon>
    </lineage>
</organism>
<dbReference type="Pfam" id="PF00817">
    <property type="entry name" value="IMS"/>
    <property type="match status" value="1"/>
</dbReference>
<dbReference type="InterPro" id="IPR001126">
    <property type="entry name" value="UmuC"/>
</dbReference>
<dbReference type="OrthoDB" id="447129at2759"/>
<dbReference type="InterPro" id="IPR036775">
    <property type="entry name" value="DNA_pol_Y-fam_lit_finger_sf"/>
</dbReference>
<feature type="region of interest" description="Disordered" evidence="1">
    <location>
        <begin position="502"/>
        <end position="546"/>
    </location>
</feature>
<feature type="compositionally biased region" description="Basic and acidic residues" evidence="1">
    <location>
        <begin position="511"/>
        <end position="536"/>
    </location>
</feature>
<dbReference type="Proteomes" id="UP000698800">
    <property type="component" value="Unassembled WGS sequence"/>
</dbReference>
<feature type="region of interest" description="Disordered" evidence="1">
    <location>
        <begin position="420"/>
        <end position="449"/>
    </location>
</feature>
<dbReference type="Gene3D" id="3.30.1490.100">
    <property type="entry name" value="DNA polymerase, Y-family, little finger domain"/>
    <property type="match status" value="1"/>
</dbReference>
<dbReference type="Pfam" id="PF11799">
    <property type="entry name" value="IMS_C"/>
    <property type="match status" value="1"/>
</dbReference>
<dbReference type="SUPFAM" id="SSF56672">
    <property type="entry name" value="DNA/RNA polymerases"/>
    <property type="match status" value="1"/>
</dbReference>
<dbReference type="GO" id="GO:0006281">
    <property type="term" value="P:DNA repair"/>
    <property type="evidence" value="ECO:0007669"/>
    <property type="project" value="InterPro"/>
</dbReference>
<dbReference type="PROSITE" id="PS50173">
    <property type="entry name" value="UMUC"/>
    <property type="match status" value="1"/>
</dbReference>
<gene>
    <name evidence="3" type="ORF">FGG08_003106</name>
</gene>
<dbReference type="AlphaFoldDB" id="A0A9P8L3Y5"/>
<evidence type="ECO:0000256" key="1">
    <source>
        <dbReference type="SAM" id="MobiDB-lite"/>
    </source>
</evidence>
<dbReference type="PANTHER" id="PTHR46404">
    <property type="entry name" value="DNA POLYMERASE IOTA"/>
    <property type="match status" value="1"/>
</dbReference>
<dbReference type="InterPro" id="IPR043128">
    <property type="entry name" value="Rev_trsase/Diguanyl_cyclase"/>
</dbReference>
<evidence type="ECO:0000313" key="3">
    <source>
        <dbReference type="EMBL" id="KAH0542510.1"/>
    </source>
</evidence>
<dbReference type="Gene3D" id="3.30.70.270">
    <property type="match status" value="1"/>
</dbReference>
<feature type="region of interest" description="Disordered" evidence="1">
    <location>
        <begin position="375"/>
        <end position="407"/>
    </location>
</feature>
<feature type="compositionally biased region" description="Pro residues" evidence="1">
    <location>
        <begin position="537"/>
        <end position="546"/>
    </location>
</feature>
<protein>
    <recommendedName>
        <fullName evidence="2">UmuC domain-containing protein</fullName>
    </recommendedName>
</protein>
<dbReference type="EMBL" id="JAGHQL010000052">
    <property type="protein sequence ID" value="KAH0542510.1"/>
    <property type="molecule type" value="Genomic_DNA"/>
</dbReference>
<keyword evidence="4" id="KW-1185">Reference proteome</keyword>
<proteinExistence type="predicted"/>
<dbReference type="InterPro" id="IPR017961">
    <property type="entry name" value="DNA_pol_Y-fam_little_finger"/>
</dbReference>